<dbReference type="PANTHER" id="PTHR43271:SF1">
    <property type="entry name" value="INNER MEMBRANE TRANSPORT PROTEIN YNFM"/>
    <property type="match status" value="1"/>
</dbReference>
<feature type="transmembrane region" description="Helical" evidence="8">
    <location>
        <begin position="326"/>
        <end position="347"/>
    </location>
</feature>
<feature type="domain" description="Major facilitator superfamily (MFS) profile" evidence="9">
    <location>
        <begin position="1"/>
        <end position="377"/>
    </location>
</feature>
<dbReference type="PROSITE" id="PS50850">
    <property type="entry name" value="MFS"/>
    <property type="match status" value="1"/>
</dbReference>
<evidence type="ECO:0000256" key="4">
    <source>
        <dbReference type="ARBA" id="ARBA00022475"/>
    </source>
</evidence>
<proteinExistence type="inferred from homology"/>
<keyword evidence="5 8" id="KW-0812">Transmembrane</keyword>
<evidence type="ECO:0000313" key="11">
    <source>
        <dbReference type="EMBL" id="KAB7892504.1"/>
    </source>
</evidence>
<feature type="transmembrane region" description="Helical" evidence="8">
    <location>
        <begin position="158"/>
        <end position="174"/>
    </location>
</feature>
<evidence type="ECO:0000256" key="1">
    <source>
        <dbReference type="ARBA" id="ARBA00004651"/>
    </source>
</evidence>
<evidence type="ECO:0000256" key="6">
    <source>
        <dbReference type="ARBA" id="ARBA00022989"/>
    </source>
</evidence>
<sequence length="382" mass="43508">MKKINLFIVIYSIIIILSVMYATQPLQPLLAEKFNISIIKASQFTAIIMLFLAISPIIYGYILEKVCAKKMLLLATFTLLITNIFLGFSTTYESFLFFRVCEAIVTPAILTALMSILANIDKENIKFNMSIYVASTVFGGLLGRLFSGFIATNFSYEYVFYSLSFALFISLFLIQKLSYEGEANIVKPKLKDISNILKDKRFALVYFLMFCMFYVFAGVLNVLPFRVKDISLDVTEFQISLLYLGYGMGILVSLSSKRIINFFKSEHNTIVYALLLFTFVSFFLLTTNLIFLFIMLFLFCIGMFTIHTVSTGLANSMKASQKALTSGMYLSFYYFGGATGSFIPSIIYEKYGWDVMIYSFIFVLTLMVFVVFKSKSLFLKEV</sequence>
<feature type="transmembrane region" description="Helical" evidence="8">
    <location>
        <begin position="237"/>
        <end position="255"/>
    </location>
</feature>
<gene>
    <name evidence="11" type="ORF">GBG18_02450</name>
    <name evidence="10" type="ORF">GBG19_06105</name>
</gene>
<dbReference type="Proteomes" id="UP000461010">
    <property type="component" value="Unassembled WGS sequence"/>
</dbReference>
<dbReference type="Pfam" id="PF07690">
    <property type="entry name" value="MFS_1"/>
    <property type="match status" value="1"/>
</dbReference>
<keyword evidence="7 8" id="KW-0472">Membrane</keyword>
<evidence type="ECO:0000256" key="5">
    <source>
        <dbReference type="ARBA" id="ARBA00022692"/>
    </source>
</evidence>
<name>A0A6L4WV28_9BACT</name>
<comment type="subcellular location">
    <subcellularLocation>
        <location evidence="1">Cell membrane</location>
        <topology evidence="1">Multi-pass membrane protein</topology>
    </subcellularLocation>
</comment>
<protein>
    <submittedName>
        <fullName evidence="10">MFS transporter</fullName>
    </submittedName>
</protein>
<feature type="transmembrane region" description="Helical" evidence="8">
    <location>
        <begin position="353"/>
        <end position="372"/>
    </location>
</feature>
<dbReference type="InterPro" id="IPR036259">
    <property type="entry name" value="MFS_trans_sf"/>
</dbReference>
<evidence type="ECO:0000256" key="7">
    <source>
        <dbReference type="ARBA" id="ARBA00023136"/>
    </source>
</evidence>
<dbReference type="InterPro" id="IPR011701">
    <property type="entry name" value="MFS"/>
</dbReference>
<dbReference type="GO" id="GO:0005886">
    <property type="term" value="C:plasma membrane"/>
    <property type="evidence" value="ECO:0007669"/>
    <property type="project" value="UniProtKB-SubCell"/>
</dbReference>
<evidence type="ECO:0000256" key="8">
    <source>
        <dbReference type="SAM" id="Phobius"/>
    </source>
</evidence>
<feature type="transmembrane region" description="Helical" evidence="8">
    <location>
        <begin position="7"/>
        <end position="24"/>
    </location>
</feature>
<dbReference type="EMBL" id="WFKJ01000004">
    <property type="protein sequence ID" value="KAB7892504.1"/>
    <property type="molecule type" value="Genomic_DNA"/>
</dbReference>
<evidence type="ECO:0000256" key="3">
    <source>
        <dbReference type="ARBA" id="ARBA00022448"/>
    </source>
</evidence>
<feature type="transmembrane region" description="Helical" evidence="8">
    <location>
        <begin position="44"/>
        <end position="62"/>
    </location>
</feature>
<dbReference type="EMBL" id="WFKK01000013">
    <property type="protein sequence ID" value="KAB7889481.1"/>
    <property type="molecule type" value="Genomic_DNA"/>
</dbReference>
<evidence type="ECO:0000313" key="10">
    <source>
        <dbReference type="EMBL" id="KAB7889481.1"/>
    </source>
</evidence>
<keyword evidence="4" id="KW-1003">Cell membrane</keyword>
<keyword evidence="6 8" id="KW-1133">Transmembrane helix</keyword>
<dbReference type="GO" id="GO:0022857">
    <property type="term" value="F:transmembrane transporter activity"/>
    <property type="evidence" value="ECO:0007669"/>
    <property type="project" value="InterPro"/>
</dbReference>
<feature type="transmembrane region" description="Helical" evidence="8">
    <location>
        <begin position="203"/>
        <end position="225"/>
    </location>
</feature>
<evidence type="ECO:0000313" key="12">
    <source>
        <dbReference type="Proteomes" id="UP000461010"/>
    </source>
</evidence>
<feature type="transmembrane region" description="Helical" evidence="8">
    <location>
        <begin position="130"/>
        <end position="152"/>
    </location>
</feature>
<dbReference type="Proteomes" id="UP000472839">
    <property type="component" value="Unassembled WGS sequence"/>
</dbReference>
<reference evidence="12 13" key="1">
    <citation type="submission" date="2019-10" db="EMBL/GenBank/DDBJ databases">
        <title>Poseidonibacter ostreae sp. nov., isolated from the gut of the Ostrea denselamellosa.</title>
        <authorList>
            <person name="Choi A."/>
        </authorList>
    </citation>
    <scope>NUCLEOTIDE SEQUENCE [LARGE SCALE GENOMIC DNA]</scope>
    <source>
        <strain evidence="10 13">SJOD-M-33</strain>
        <strain evidence="11 12">SJOD-M-5</strain>
    </source>
</reference>
<dbReference type="RefSeq" id="WP_152188073.1">
    <property type="nucleotide sequence ID" value="NZ_WFKJ01000004.1"/>
</dbReference>
<feature type="transmembrane region" description="Helical" evidence="8">
    <location>
        <begin position="96"/>
        <end position="118"/>
    </location>
</feature>
<dbReference type="AlphaFoldDB" id="A0A6L4WV28"/>
<feature type="transmembrane region" description="Helical" evidence="8">
    <location>
        <begin position="291"/>
        <end position="314"/>
    </location>
</feature>
<dbReference type="SUPFAM" id="SSF103473">
    <property type="entry name" value="MFS general substrate transporter"/>
    <property type="match status" value="1"/>
</dbReference>
<organism evidence="10 13">
    <name type="scientific">Poseidonibacter ostreae</name>
    <dbReference type="NCBI Taxonomy" id="2654171"/>
    <lineage>
        <taxon>Bacteria</taxon>
        <taxon>Pseudomonadati</taxon>
        <taxon>Campylobacterota</taxon>
        <taxon>Epsilonproteobacteria</taxon>
        <taxon>Campylobacterales</taxon>
        <taxon>Arcobacteraceae</taxon>
        <taxon>Poseidonibacter</taxon>
    </lineage>
</organism>
<dbReference type="PANTHER" id="PTHR43271">
    <property type="entry name" value="BLL2771 PROTEIN"/>
    <property type="match status" value="1"/>
</dbReference>
<dbReference type="InterPro" id="IPR020846">
    <property type="entry name" value="MFS_dom"/>
</dbReference>
<dbReference type="Gene3D" id="1.20.1250.20">
    <property type="entry name" value="MFS general substrate transporter like domains"/>
    <property type="match status" value="1"/>
</dbReference>
<keyword evidence="12" id="KW-1185">Reference proteome</keyword>
<keyword evidence="3" id="KW-0813">Transport</keyword>
<evidence type="ECO:0000259" key="9">
    <source>
        <dbReference type="PROSITE" id="PS50850"/>
    </source>
</evidence>
<accession>A0A6L4WV28</accession>
<evidence type="ECO:0000313" key="13">
    <source>
        <dbReference type="Proteomes" id="UP000472839"/>
    </source>
</evidence>
<feature type="transmembrane region" description="Helical" evidence="8">
    <location>
        <begin position="267"/>
        <end position="285"/>
    </location>
</feature>
<feature type="transmembrane region" description="Helical" evidence="8">
    <location>
        <begin position="71"/>
        <end position="90"/>
    </location>
</feature>
<comment type="similarity">
    <text evidence="2">Belongs to the major facilitator superfamily.</text>
</comment>
<comment type="caution">
    <text evidence="10">The sequence shown here is derived from an EMBL/GenBank/DDBJ whole genome shotgun (WGS) entry which is preliminary data.</text>
</comment>
<evidence type="ECO:0000256" key="2">
    <source>
        <dbReference type="ARBA" id="ARBA00008335"/>
    </source>
</evidence>